<dbReference type="RefSeq" id="WP_145446158.1">
    <property type="nucleotide sequence ID" value="NZ_CP036280.1"/>
</dbReference>
<dbReference type="AlphaFoldDB" id="A0A518BYB5"/>
<protein>
    <submittedName>
        <fullName evidence="2">Uncharacterized protein</fullName>
    </submittedName>
</protein>
<reference evidence="2 3" key="1">
    <citation type="submission" date="2019-02" db="EMBL/GenBank/DDBJ databases">
        <title>Deep-cultivation of Planctomycetes and their phenomic and genomic characterization uncovers novel biology.</title>
        <authorList>
            <person name="Wiegand S."/>
            <person name="Jogler M."/>
            <person name="Boedeker C."/>
            <person name="Pinto D."/>
            <person name="Vollmers J."/>
            <person name="Rivas-Marin E."/>
            <person name="Kohn T."/>
            <person name="Peeters S.H."/>
            <person name="Heuer A."/>
            <person name="Rast P."/>
            <person name="Oberbeckmann S."/>
            <person name="Bunk B."/>
            <person name="Jeske O."/>
            <person name="Meyerdierks A."/>
            <person name="Storesund J.E."/>
            <person name="Kallscheuer N."/>
            <person name="Luecker S."/>
            <person name="Lage O.M."/>
            <person name="Pohl T."/>
            <person name="Merkel B.J."/>
            <person name="Hornburger P."/>
            <person name="Mueller R.-W."/>
            <person name="Bruemmer F."/>
            <person name="Labrenz M."/>
            <person name="Spormann A.M."/>
            <person name="Op den Camp H."/>
            <person name="Overmann J."/>
            <person name="Amann R."/>
            <person name="Jetten M.S.M."/>
            <person name="Mascher T."/>
            <person name="Medema M.H."/>
            <person name="Devos D.P."/>
            <person name="Kaster A.-K."/>
            <person name="Ovreas L."/>
            <person name="Rohde M."/>
            <person name="Galperin M.Y."/>
            <person name="Jogler C."/>
        </authorList>
    </citation>
    <scope>NUCLEOTIDE SEQUENCE [LARGE SCALE GENOMIC DNA]</scope>
    <source>
        <strain evidence="2 3">Pan265</strain>
    </source>
</reference>
<evidence type="ECO:0000313" key="3">
    <source>
        <dbReference type="Proteomes" id="UP000320386"/>
    </source>
</evidence>
<dbReference type="KEGG" id="mcad:Pan265_18260"/>
<proteinExistence type="predicted"/>
<evidence type="ECO:0000256" key="1">
    <source>
        <dbReference type="SAM" id="Phobius"/>
    </source>
</evidence>
<organism evidence="2 3">
    <name type="scientific">Mucisphaera calidilacus</name>
    <dbReference type="NCBI Taxonomy" id="2527982"/>
    <lineage>
        <taxon>Bacteria</taxon>
        <taxon>Pseudomonadati</taxon>
        <taxon>Planctomycetota</taxon>
        <taxon>Phycisphaerae</taxon>
        <taxon>Phycisphaerales</taxon>
        <taxon>Phycisphaeraceae</taxon>
        <taxon>Mucisphaera</taxon>
    </lineage>
</organism>
<dbReference type="EMBL" id="CP036280">
    <property type="protein sequence ID" value="QDU71967.1"/>
    <property type="molecule type" value="Genomic_DNA"/>
</dbReference>
<evidence type="ECO:0000313" key="2">
    <source>
        <dbReference type="EMBL" id="QDU71967.1"/>
    </source>
</evidence>
<feature type="transmembrane region" description="Helical" evidence="1">
    <location>
        <begin position="117"/>
        <end position="142"/>
    </location>
</feature>
<feature type="transmembrane region" description="Helical" evidence="1">
    <location>
        <begin position="84"/>
        <end position="105"/>
    </location>
</feature>
<gene>
    <name evidence="2" type="ORF">Pan265_18260</name>
</gene>
<keyword evidence="1" id="KW-1133">Transmembrane helix</keyword>
<sequence>MVRMTLIVGLLLVALGVYSYVTATPKSGPAVEAVESEAAAEGGEATASGKPSVTTLIPAFVGGLIVAGGLAALVPGWRKHAMHVVMLFALIGTLGGLGMGLPKLASALRGEAERPRAVYAQVAMGVPCAVLLVSGIGSFVAARRQRDAVAEGSGDEAA</sequence>
<accession>A0A518BYB5</accession>
<dbReference type="Proteomes" id="UP000320386">
    <property type="component" value="Chromosome"/>
</dbReference>
<keyword evidence="3" id="KW-1185">Reference proteome</keyword>
<feature type="transmembrane region" description="Helical" evidence="1">
    <location>
        <begin position="56"/>
        <end position="77"/>
    </location>
</feature>
<name>A0A518BYB5_9BACT</name>
<keyword evidence="1" id="KW-0472">Membrane</keyword>
<keyword evidence="1" id="KW-0812">Transmembrane</keyword>